<evidence type="ECO:0000313" key="4">
    <source>
        <dbReference type="WormBase" id="SRAE_1000057900"/>
    </source>
</evidence>
<dbReference type="CTD" id="36374671"/>
<dbReference type="STRING" id="34506.A0A090KY11"/>
<evidence type="ECO:0000313" key="2">
    <source>
        <dbReference type="Proteomes" id="UP000035682"/>
    </source>
</evidence>
<dbReference type="RefSeq" id="XP_024501508.1">
    <property type="nucleotide sequence ID" value="XM_024647429.1"/>
</dbReference>
<dbReference type="WormBase" id="SRAE_1000057900">
    <property type="protein sequence ID" value="SRP05583"/>
    <property type="gene ID" value="WBGene00257176"/>
</dbReference>
<name>A0A090KY11_STRRB</name>
<dbReference type="Gene3D" id="3.40.366.10">
    <property type="entry name" value="Malonyl-Coenzyme A Acyl Carrier Protein, domain 2"/>
    <property type="match status" value="1"/>
</dbReference>
<dbReference type="GO" id="GO:0016740">
    <property type="term" value="F:transferase activity"/>
    <property type="evidence" value="ECO:0007669"/>
    <property type="project" value="InterPro"/>
</dbReference>
<dbReference type="Gene3D" id="3.30.70.250">
    <property type="entry name" value="Malonyl-CoA ACP transacylase, ACP-binding"/>
    <property type="match status" value="1"/>
</dbReference>
<dbReference type="AlphaFoldDB" id="A0A090KY11"/>
<dbReference type="OMA" id="PLCEIAN"/>
<proteinExistence type="predicted"/>
<organism evidence="1">
    <name type="scientific">Strongyloides ratti</name>
    <name type="common">Parasitic roundworm</name>
    <dbReference type="NCBI Taxonomy" id="34506"/>
    <lineage>
        <taxon>Eukaryota</taxon>
        <taxon>Metazoa</taxon>
        <taxon>Ecdysozoa</taxon>
        <taxon>Nematoda</taxon>
        <taxon>Chromadorea</taxon>
        <taxon>Rhabditida</taxon>
        <taxon>Tylenchina</taxon>
        <taxon>Panagrolaimomorpha</taxon>
        <taxon>Strongyloidoidea</taxon>
        <taxon>Strongyloididae</taxon>
        <taxon>Strongyloides</taxon>
    </lineage>
</organism>
<dbReference type="PANTHER" id="PTHR47170">
    <property type="entry name" value="MALONYL-COA ACP TRANSACYLASE, ACP-BINDING"/>
    <property type="match status" value="1"/>
</dbReference>
<dbReference type="PANTHER" id="PTHR47170:SF2">
    <property type="entry name" value="MALONYL-COA:ACP TRANSACYLASE (MAT) DOMAIN-CONTAINING PROTEIN"/>
    <property type="match status" value="1"/>
</dbReference>
<dbReference type="InterPro" id="IPR001227">
    <property type="entry name" value="Ac_transferase_dom_sf"/>
</dbReference>
<dbReference type="Proteomes" id="UP000035682">
    <property type="component" value="Unplaced"/>
</dbReference>
<evidence type="ECO:0000313" key="1">
    <source>
        <dbReference type="EMBL" id="CEF62306.1"/>
    </source>
</evidence>
<keyword evidence="2" id="KW-1185">Reference proteome</keyword>
<dbReference type="InterPro" id="IPR016035">
    <property type="entry name" value="Acyl_Trfase/lysoPLipase"/>
</dbReference>
<dbReference type="InterPro" id="IPR052760">
    <property type="entry name" value="Mitochondrial_malonyltrans"/>
</dbReference>
<protein>
    <submittedName>
        <fullName evidence="1 3">Malonyl-CoA-acyl carrier protein transacylase, mitochondrial</fullName>
    </submittedName>
</protein>
<gene>
    <name evidence="1 3 4" type="ORF">SRAE_1000057900</name>
</gene>
<dbReference type="GeneID" id="36374671"/>
<dbReference type="SUPFAM" id="SSF52151">
    <property type="entry name" value="FabD/lysophospholipase-like"/>
    <property type="match status" value="1"/>
</dbReference>
<dbReference type="OrthoDB" id="541883at2759"/>
<dbReference type="EMBL" id="LN609528">
    <property type="protein sequence ID" value="CEF62306.1"/>
    <property type="molecule type" value="Genomic_DNA"/>
</dbReference>
<sequence>MIVVSTTAKSDLFGLMKGSLKFATEINGVPLCEIANILFVGHKVIGMSNDCYNFFSKYAKDYNVKLIKELAVEGAFHTRLMSEAVPQIKLTMKNVTFQKPFCNMYSNLTGKVMCRKTTYIRESLATQVCNPVKWEQIQQLIYKNHKIVNEKHLFPMYFEIGPGQTLGALWAKISKKAYKNYVHISC</sequence>
<reference evidence="1 2" key="1">
    <citation type="submission" date="2014-09" db="EMBL/GenBank/DDBJ databases">
        <authorList>
            <person name="Martin A.A."/>
        </authorList>
    </citation>
    <scope>NUCLEOTIDE SEQUENCE</scope>
    <source>
        <strain evidence="2">ED321</strain>
        <strain evidence="1">ED321 Heterogonic</strain>
    </source>
</reference>
<dbReference type="WBParaSite" id="SRAE_1000057900.1">
    <property type="protein sequence ID" value="SRAE_1000057900.1"/>
    <property type="gene ID" value="WBGene00257176"/>
</dbReference>
<reference evidence="3" key="2">
    <citation type="submission" date="2020-12" db="UniProtKB">
        <authorList>
            <consortium name="WormBaseParasite"/>
        </authorList>
    </citation>
    <scope>IDENTIFICATION</scope>
</reference>
<accession>A0A090KY11</accession>
<evidence type="ECO:0000313" key="3">
    <source>
        <dbReference type="WBParaSite" id="SRAE_1000057900.1"/>
    </source>
</evidence>